<gene>
    <name evidence="1" type="ORF">G9Q97_04050</name>
</gene>
<dbReference type="Proteomes" id="UP000649799">
    <property type="component" value="Unassembled WGS sequence"/>
</dbReference>
<reference evidence="1 2" key="1">
    <citation type="submission" date="2020-03" db="EMBL/GenBank/DDBJ databases">
        <title>Cyclobacterium plantarum sp. nov., a marine bacterium isolated from a coastal-marine wetland.</title>
        <authorList>
            <person name="Sanchez-Porro C."/>
            <person name="Ventosa A."/>
            <person name="Amoozegar M."/>
        </authorList>
    </citation>
    <scope>NUCLEOTIDE SEQUENCE [LARGE SCALE GENOMIC DNA]</scope>
    <source>
        <strain evidence="1 2">GBPx2</strain>
    </source>
</reference>
<accession>A0ABX0H6C6</accession>
<dbReference type="EMBL" id="JAANYN010000001">
    <property type="protein sequence ID" value="NHE55982.1"/>
    <property type="molecule type" value="Genomic_DNA"/>
</dbReference>
<evidence type="ECO:0000313" key="2">
    <source>
        <dbReference type="Proteomes" id="UP000649799"/>
    </source>
</evidence>
<keyword evidence="2" id="KW-1185">Reference proteome</keyword>
<evidence type="ECO:0000313" key="1">
    <source>
        <dbReference type="EMBL" id="NHE55982.1"/>
    </source>
</evidence>
<proteinExistence type="predicted"/>
<dbReference type="RefSeq" id="WP_166143352.1">
    <property type="nucleotide sequence ID" value="NZ_JAANYN010000001.1"/>
</dbReference>
<evidence type="ECO:0008006" key="3">
    <source>
        <dbReference type="Google" id="ProtNLM"/>
    </source>
</evidence>
<name>A0ABX0H6C6_9BACT</name>
<dbReference type="PROSITE" id="PS51257">
    <property type="entry name" value="PROKAR_LIPOPROTEIN"/>
    <property type="match status" value="1"/>
</dbReference>
<comment type="caution">
    <text evidence="1">The sequence shown here is derived from an EMBL/GenBank/DDBJ whole genome shotgun (WGS) entry which is preliminary data.</text>
</comment>
<organism evidence="1 2">
    <name type="scientific">Cyclobacterium plantarum</name>
    <dbReference type="NCBI Taxonomy" id="2716263"/>
    <lineage>
        <taxon>Bacteria</taxon>
        <taxon>Pseudomonadati</taxon>
        <taxon>Bacteroidota</taxon>
        <taxon>Cytophagia</taxon>
        <taxon>Cytophagales</taxon>
        <taxon>Cyclobacteriaceae</taxon>
        <taxon>Cyclobacterium</taxon>
    </lineage>
</organism>
<protein>
    <recommendedName>
        <fullName evidence="3">Lipoprotein</fullName>
    </recommendedName>
</protein>
<sequence>MKPLFERIGLFLVLISVTMACVEDDTRPAEDIKVISDSFDSDMKGWAGGFADLPVDGLDSYELGVELADLPEETGETGQAIKIQGQNRSDDLFMFLKKEISGLEPGGRYEVVFNIKLASSYPENSVGIGGSPGGSVFLKAGAVNHEPLPEPVEEAQTTYHRMNIDKGNQAQDGQDMYGLGTIGIAGDDFVYEIISRDNMDRPQEVLADEEGNLWLIVGTDSGFEGLTVLYYQEIEVTLTRQ</sequence>